<dbReference type="Proteomes" id="UP000280271">
    <property type="component" value="Unassembled WGS sequence"/>
</dbReference>
<feature type="signal peptide" evidence="1">
    <location>
        <begin position="1"/>
        <end position="22"/>
    </location>
</feature>
<dbReference type="NCBIfam" id="NF038067">
    <property type="entry name" value="OMP_CarO"/>
    <property type="match status" value="1"/>
</dbReference>
<proteinExistence type="predicted"/>
<feature type="chain" id="PRO_5046131131" description="Carbapenem-associated resistance protein" evidence="1">
    <location>
        <begin position="23"/>
        <end position="248"/>
    </location>
</feature>
<organism evidence="2 3">
    <name type="scientific">Acinetobacter chengduensis</name>
    <dbReference type="NCBI Taxonomy" id="2420890"/>
    <lineage>
        <taxon>Bacteria</taxon>
        <taxon>Pseudomonadati</taxon>
        <taxon>Pseudomonadota</taxon>
        <taxon>Gammaproteobacteria</taxon>
        <taxon>Moraxellales</taxon>
        <taxon>Moraxellaceae</taxon>
        <taxon>Acinetobacter</taxon>
    </lineage>
</organism>
<comment type="caution">
    <text evidence="2">The sequence shown here is derived from an EMBL/GenBank/DDBJ whole genome shotgun (WGS) entry which is preliminary data.</text>
</comment>
<dbReference type="EMBL" id="RCHC01000020">
    <property type="protein sequence ID" value="RLL18539.1"/>
    <property type="molecule type" value="Genomic_DNA"/>
</dbReference>
<dbReference type="SUPFAM" id="SSF56925">
    <property type="entry name" value="OMPA-like"/>
    <property type="match status" value="1"/>
</dbReference>
<evidence type="ECO:0008006" key="4">
    <source>
        <dbReference type="Google" id="ProtNLM"/>
    </source>
</evidence>
<keyword evidence="3" id="KW-1185">Reference proteome</keyword>
<reference evidence="2 3" key="1">
    <citation type="submission" date="2018-09" db="EMBL/GenBank/DDBJ databases">
        <title>The draft genome of Acinetobacter sp. strains.</title>
        <authorList>
            <person name="Qin J."/>
            <person name="Feng Y."/>
            <person name="Zong Z."/>
        </authorList>
    </citation>
    <scope>NUCLEOTIDE SEQUENCE [LARGE SCALE GENOMIC DNA]</scope>
    <source>
        <strain evidence="2 3">WCHAc060005</strain>
    </source>
</reference>
<name>A0ABX9TT68_9GAMM</name>
<evidence type="ECO:0000313" key="2">
    <source>
        <dbReference type="EMBL" id="RLL18539.1"/>
    </source>
</evidence>
<protein>
    <recommendedName>
        <fullName evidence="4">Carbapenem-associated resistance protein</fullName>
    </recommendedName>
</protein>
<gene>
    <name evidence="2" type="ORF">D9K81_15180</name>
</gene>
<keyword evidence="1" id="KW-0732">Signal</keyword>
<dbReference type="InterPro" id="IPR049853">
    <property type="entry name" value="CarO_OMP"/>
</dbReference>
<dbReference type="RefSeq" id="WP_120374529.1">
    <property type="nucleotide sequence ID" value="NZ_RCHC01000020.1"/>
</dbReference>
<dbReference type="Gene3D" id="2.40.160.170">
    <property type="match status" value="1"/>
</dbReference>
<dbReference type="InterPro" id="IPR011250">
    <property type="entry name" value="OMP/PagP_B-barrel"/>
</dbReference>
<accession>A0ABX9TT68</accession>
<evidence type="ECO:0000313" key="3">
    <source>
        <dbReference type="Proteomes" id="UP000280271"/>
    </source>
</evidence>
<evidence type="ECO:0000256" key="1">
    <source>
        <dbReference type="SAM" id="SignalP"/>
    </source>
</evidence>
<sequence length="248" mass="26582">MKALHTTILAVAMLATAGTAMADSSVVHDGYAFDQNKLIPTGARLEVGTTGYGGALLWTANPYVGLALGYNGGDISWSDDVKVNGSTYDMDMDNSLAYLNAEIRPWGASSNRWAQGLYVAAGVGYIDNDYGLERRVDGGRNFSVNNTDFQATADGVNIKGKLDYDNQFAPYLGLGWAPKINKNWGVFGEVGAYYTGNPSVNLQRISGSATSNLGANLDDELAAEANKIANDDKYEWLPVGKVGVSFHW</sequence>